<geneLocation type="mitochondrion" evidence="2"/>
<proteinExistence type="predicted"/>
<feature type="transmembrane region" description="Helical" evidence="1">
    <location>
        <begin position="44"/>
        <end position="64"/>
    </location>
</feature>
<dbReference type="AlphaFoldDB" id="A0A6M2UJ96"/>
<evidence type="ECO:0000313" key="2">
    <source>
        <dbReference type="EMBL" id="QCL17198.1"/>
    </source>
</evidence>
<feature type="transmembrane region" description="Helical" evidence="1">
    <location>
        <begin position="12"/>
        <end position="38"/>
    </location>
</feature>
<gene>
    <name evidence="2" type="primary">nad6</name>
</gene>
<dbReference type="EMBL" id="MH665363">
    <property type="protein sequence ID" value="QCL17198.1"/>
    <property type="molecule type" value="Genomic_DNA"/>
</dbReference>
<protein>
    <submittedName>
        <fullName evidence="2">NADH dehydrogenase subunit 6</fullName>
    </submittedName>
</protein>
<keyword evidence="2" id="KW-0496">Mitochondrion</keyword>
<accession>A0A6M2UJ96</accession>
<sequence>MMLIMCVSFMFLMFTHPLWMSLIVFICSILMALTKFFYGGNMNLFIFLFIMVYSGGLLMMLVYMSSLVPNFNLMNYSYMIMMFVIMIMIFSVYTEKYFCFFSEFGFSLENIFSMNHVLSSKEMLYSIIFLLLFCFCVVASVLNMFKYPMRSL</sequence>
<name>A0A6M2UJ96_9BILA</name>
<feature type="transmembrane region" description="Helical" evidence="1">
    <location>
        <begin position="76"/>
        <end position="94"/>
    </location>
</feature>
<keyword evidence="1" id="KW-0472">Membrane</keyword>
<feature type="transmembrane region" description="Helical" evidence="1">
    <location>
        <begin position="123"/>
        <end position="145"/>
    </location>
</feature>
<organism evidence="2">
    <name type="scientific">Capillaria sp. cat-2018</name>
    <dbReference type="NCBI Taxonomy" id="2488633"/>
    <lineage>
        <taxon>Eukaryota</taxon>
        <taxon>Metazoa</taxon>
        <taxon>Ecdysozoa</taxon>
        <taxon>Nematoda</taxon>
        <taxon>Enoplea</taxon>
        <taxon>Dorylaimia</taxon>
        <taxon>Trichinellida</taxon>
        <taxon>Capillariidae</taxon>
        <taxon>Capillaria</taxon>
    </lineage>
</organism>
<evidence type="ECO:0000256" key="1">
    <source>
        <dbReference type="SAM" id="Phobius"/>
    </source>
</evidence>
<keyword evidence="1" id="KW-1133">Transmembrane helix</keyword>
<keyword evidence="1" id="KW-0812">Transmembrane</keyword>
<reference evidence="2" key="1">
    <citation type="submission" date="2018-07" db="EMBL/GenBank/DDBJ databases">
        <title>Capillaria sp. from a cat in New South Wales, Australia.</title>
        <authorList>
            <person name="Slapeta J."/>
        </authorList>
    </citation>
    <scope>NUCLEOTIDE SEQUENCE</scope>
    <source>
        <strain evidence="2">Cat-2018</strain>
    </source>
</reference>